<feature type="transmembrane region" description="Helical" evidence="2">
    <location>
        <begin position="339"/>
        <end position="367"/>
    </location>
</feature>
<feature type="region of interest" description="Disordered" evidence="1">
    <location>
        <begin position="81"/>
        <end position="110"/>
    </location>
</feature>
<dbReference type="Pfam" id="PF20153">
    <property type="entry name" value="DUF6535"/>
    <property type="match status" value="1"/>
</dbReference>
<evidence type="ECO:0000313" key="4">
    <source>
        <dbReference type="EMBL" id="KAG5650162.1"/>
    </source>
</evidence>
<dbReference type="InterPro" id="IPR045338">
    <property type="entry name" value="DUF6535"/>
</dbReference>
<feature type="domain" description="DUF6535" evidence="3">
    <location>
        <begin position="9"/>
        <end position="66"/>
    </location>
</feature>
<accession>A0A9P7GGF2</accession>
<feature type="compositionally biased region" description="Low complexity" evidence="1">
    <location>
        <begin position="238"/>
        <end position="249"/>
    </location>
</feature>
<reference evidence="4" key="2">
    <citation type="submission" date="2021-10" db="EMBL/GenBank/DDBJ databases">
        <title>Phylogenomics reveals ancestral predisposition of the termite-cultivated fungus Termitomyces towards a domesticated lifestyle.</title>
        <authorList>
            <person name="Auxier B."/>
            <person name="Grum-Grzhimaylo A."/>
            <person name="Cardenas M.E."/>
            <person name="Lodge J.D."/>
            <person name="Laessoe T."/>
            <person name="Pedersen O."/>
            <person name="Smith M.E."/>
            <person name="Kuyper T.W."/>
            <person name="Franco-Molano E.A."/>
            <person name="Baroni T.J."/>
            <person name="Aanen D.K."/>
        </authorList>
    </citation>
    <scope>NUCLEOTIDE SEQUENCE</scope>
    <source>
        <strain evidence="4">D49</strain>
    </source>
</reference>
<feature type="transmembrane region" description="Helical" evidence="2">
    <location>
        <begin position="373"/>
        <end position="395"/>
    </location>
</feature>
<feature type="region of interest" description="Disordered" evidence="1">
    <location>
        <begin position="294"/>
        <end position="317"/>
    </location>
</feature>
<keyword evidence="2" id="KW-0472">Membrane</keyword>
<evidence type="ECO:0000313" key="5">
    <source>
        <dbReference type="Proteomes" id="UP000717328"/>
    </source>
</evidence>
<feature type="region of interest" description="Disordered" evidence="1">
    <location>
        <begin position="235"/>
        <end position="273"/>
    </location>
</feature>
<organism evidence="4 5">
    <name type="scientific">Sphagnurus paluster</name>
    <dbReference type="NCBI Taxonomy" id="117069"/>
    <lineage>
        <taxon>Eukaryota</taxon>
        <taxon>Fungi</taxon>
        <taxon>Dikarya</taxon>
        <taxon>Basidiomycota</taxon>
        <taxon>Agaricomycotina</taxon>
        <taxon>Agaricomycetes</taxon>
        <taxon>Agaricomycetidae</taxon>
        <taxon>Agaricales</taxon>
        <taxon>Tricholomatineae</taxon>
        <taxon>Lyophyllaceae</taxon>
        <taxon>Sphagnurus</taxon>
    </lineage>
</organism>
<evidence type="ECO:0000259" key="3">
    <source>
        <dbReference type="Pfam" id="PF20153"/>
    </source>
</evidence>
<name>A0A9P7GGF2_9AGAR</name>
<keyword evidence="5" id="KW-1185">Reference proteome</keyword>
<sequence length="416" mass="44587">MGIDRSQETPALRTVNALFLSGLILSLMSASLAFLTARWLQRFTQDERDRFDVLFKENRHVRQRIWHRLYPRRLRRALKRRARASANVGQPMSVDSDRPGPTTRQGAEAAGAVDAPGVANPLVNAVDSWSEAAMIQGAEAASRSNIMVNASVSANVERLTSITSQGTEGRSIAGLERVIQARNMVDRSVNTDPERIQPLTTQDFEAGQSLAAVHSHSIVLVKPNPELAEPAKNQRIDAGQSPGAPAASGMNTPDVADLEGAKPTTSRGAEARKLPPAATVIHVHDFVSVSPLTADPERGAPPIGHPSSTDAGSAPAPTTGVAASIHSTLSFQDNLAHVYFAYSLFVPLVLLILGISEMIMGLLVFAWAEHTLAVALVLTATCLLVMPFLLGVFLVGGDSKKRDAIVDILSRKQGDW</sequence>
<keyword evidence="2" id="KW-0812">Transmembrane</keyword>
<protein>
    <recommendedName>
        <fullName evidence="3">DUF6535 domain-containing protein</fullName>
    </recommendedName>
</protein>
<dbReference type="AlphaFoldDB" id="A0A9P7GGF2"/>
<gene>
    <name evidence="4" type="ORF">H0H81_000499</name>
</gene>
<feature type="transmembrane region" description="Helical" evidence="2">
    <location>
        <begin position="17"/>
        <end position="40"/>
    </location>
</feature>
<dbReference type="Proteomes" id="UP000717328">
    <property type="component" value="Unassembled WGS sequence"/>
</dbReference>
<evidence type="ECO:0000256" key="1">
    <source>
        <dbReference type="SAM" id="MobiDB-lite"/>
    </source>
</evidence>
<keyword evidence="2" id="KW-1133">Transmembrane helix</keyword>
<dbReference type="EMBL" id="JABCKI010000535">
    <property type="protein sequence ID" value="KAG5650162.1"/>
    <property type="molecule type" value="Genomic_DNA"/>
</dbReference>
<comment type="caution">
    <text evidence="4">The sequence shown here is derived from an EMBL/GenBank/DDBJ whole genome shotgun (WGS) entry which is preliminary data.</text>
</comment>
<reference evidence="4" key="1">
    <citation type="submission" date="2021-02" db="EMBL/GenBank/DDBJ databases">
        <authorList>
            <person name="Nieuwenhuis M."/>
            <person name="Van De Peppel L.J.J."/>
        </authorList>
    </citation>
    <scope>NUCLEOTIDE SEQUENCE</scope>
    <source>
        <strain evidence="4">D49</strain>
    </source>
</reference>
<dbReference type="OrthoDB" id="3152367at2759"/>
<proteinExistence type="predicted"/>
<evidence type="ECO:0000256" key="2">
    <source>
        <dbReference type="SAM" id="Phobius"/>
    </source>
</evidence>